<dbReference type="PROSITE" id="PS50878">
    <property type="entry name" value="RT_POL"/>
    <property type="match status" value="1"/>
</dbReference>
<accession>A0AAP0L1F9</accession>
<evidence type="ECO:0000259" key="1">
    <source>
        <dbReference type="PROSITE" id="PS50878"/>
    </source>
</evidence>
<dbReference type="Pfam" id="PF00078">
    <property type="entry name" value="RVT_1"/>
    <property type="match status" value="1"/>
</dbReference>
<sequence>MHMFQRSHSSCYFESELNKAHIVLIPKVPFPYSVKEYRPISLCNSSYKLIAKFLSNRLKTVLSKLISPFQHAFIAGRQISNNAPAHKVLHLMANGSRRTQEVAIKVDINKAYDKLEWALMLKLLKVMGFSERWVSWINSCISLVSCRVIVNMEFTRKSSSSRGICQGDPLSPTVLLTDQDRRGRSLLGLQVKLLCSIHLSQNVR</sequence>
<dbReference type="Proteomes" id="UP001420932">
    <property type="component" value="Unassembled WGS sequence"/>
</dbReference>
<comment type="caution">
    <text evidence="2">The sequence shown here is derived from an EMBL/GenBank/DDBJ whole genome shotgun (WGS) entry which is preliminary data.</text>
</comment>
<evidence type="ECO:0000313" key="3">
    <source>
        <dbReference type="Proteomes" id="UP001420932"/>
    </source>
</evidence>
<name>A0AAP0L1F9_9MAGN</name>
<feature type="domain" description="Reverse transcriptase" evidence="1">
    <location>
        <begin position="6"/>
        <end position="204"/>
    </location>
</feature>
<dbReference type="InterPro" id="IPR043502">
    <property type="entry name" value="DNA/RNA_pol_sf"/>
</dbReference>
<organism evidence="2 3">
    <name type="scientific">Stephania yunnanensis</name>
    <dbReference type="NCBI Taxonomy" id="152371"/>
    <lineage>
        <taxon>Eukaryota</taxon>
        <taxon>Viridiplantae</taxon>
        <taxon>Streptophyta</taxon>
        <taxon>Embryophyta</taxon>
        <taxon>Tracheophyta</taxon>
        <taxon>Spermatophyta</taxon>
        <taxon>Magnoliopsida</taxon>
        <taxon>Ranunculales</taxon>
        <taxon>Menispermaceae</taxon>
        <taxon>Menispermoideae</taxon>
        <taxon>Cissampelideae</taxon>
        <taxon>Stephania</taxon>
    </lineage>
</organism>
<dbReference type="AlphaFoldDB" id="A0AAP0L1F9"/>
<gene>
    <name evidence="2" type="ORF">Syun_007140</name>
</gene>
<proteinExistence type="predicted"/>
<reference evidence="2 3" key="1">
    <citation type="submission" date="2024-01" db="EMBL/GenBank/DDBJ databases">
        <title>Genome assemblies of Stephania.</title>
        <authorList>
            <person name="Yang L."/>
        </authorList>
    </citation>
    <scope>NUCLEOTIDE SEQUENCE [LARGE SCALE GENOMIC DNA]</scope>
    <source>
        <strain evidence="2">YNDBR</strain>
        <tissue evidence="2">Leaf</tissue>
    </source>
</reference>
<evidence type="ECO:0000313" key="2">
    <source>
        <dbReference type="EMBL" id="KAK9160799.1"/>
    </source>
</evidence>
<protein>
    <recommendedName>
        <fullName evidence="1">Reverse transcriptase domain-containing protein</fullName>
    </recommendedName>
</protein>
<dbReference type="InterPro" id="IPR000477">
    <property type="entry name" value="RT_dom"/>
</dbReference>
<dbReference type="PANTHER" id="PTHR19446">
    <property type="entry name" value="REVERSE TRANSCRIPTASES"/>
    <property type="match status" value="1"/>
</dbReference>
<dbReference type="EMBL" id="JBBNAF010000003">
    <property type="protein sequence ID" value="KAK9160799.1"/>
    <property type="molecule type" value="Genomic_DNA"/>
</dbReference>
<keyword evidence="3" id="KW-1185">Reference proteome</keyword>
<dbReference type="SUPFAM" id="SSF56672">
    <property type="entry name" value="DNA/RNA polymerases"/>
    <property type="match status" value="1"/>
</dbReference>